<dbReference type="PROSITE" id="PS50104">
    <property type="entry name" value="TIR"/>
    <property type="match status" value="1"/>
</dbReference>
<feature type="domain" description="TIR" evidence="5">
    <location>
        <begin position="18"/>
        <end position="166"/>
    </location>
</feature>
<evidence type="ECO:0000256" key="1">
    <source>
        <dbReference type="ARBA" id="ARBA00011982"/>
    </source>
</evidence>
<sequence length="166" mass="18991">MALKIEENGNFSLLTSKWLFDVFLNFRGEDTRHNFLQPLYDALVREKISTFKDDKVLETGKPIPFELFKAIEGSRFSVVIFSKDYASSSWCLEELAKIVECQEKKGQTIFPVFFDVDPSEVRKQKGSFGKAFAKHEQVLENLEKVKTWRDALTKVANISGCVLQVG</sequence>
<reference evidence="6" key="1">
    <citation type="submission" date="2018-02" db="EMBL/GenBank/DDBJ databases">
        <authorList>
            <person name="Cohen D.B."/>
            <person name="Kent A.D."/>
        </authorList>
    </citation>
    <scope>NUCLEOTIDE SEQUENCE</scope>
</reference>
<comment type="catalytic activity">
    <reaction evidence="4">
        <text>NAD(+) + H2O = ADP-D-ribose + nicotinamide + H(+)</text>
        <dbReference type="Rhea" id="RHEA:16301"/>
        <dbReference type="ChEBI" id="CHEBI:15377"/>
        <dbReference type="ChEBI" id="CHEBI:15378"/>
        <dbReference type="ChEBI" id="CHEBI:17154"/>
        <dbReference type="ChEBI" id="CHEBI:57540"/>
        <dbReference type="ChEBI" id="CHEBI:57967"/>
        <dbReference type="EC" id="3.2.2.6"/>
    </reaction>
    <physiologicalReaction direction="left-to-right" evidence="4">
        <dbReference type="Rhea" id="RHEA:16302"/>
    </physiologicalReaction>
</comment>
<dbReference type="PANTHER" id="PTHR32009:SF39">
    <property type="entry name" value="TIR DOMAIN-CONTAINING PROTEIN"/>
    <property type="match status" value="1"/>
</dbReference>
<dbReference type="PANTHER" id="PTHR32009">
    <property type="entry name" value="TMV RESISTANCE PROTEIN N-LIKE"/>
    <property type="match status" value="1"/>
</dbReference>
<dbReference type="GO" id="GO:0007165">
    <property type="term" value="P:signal transduction"/>
    <property type="evidence" value="ECO:0007669"/>
    <property type="project" value="InterPro"/>
</dbReference>
<organism evidence="6">
    <name type="scientific">Fagus sylvatica</name>
    <name type="common">Beechnut</name>
    <dbReference type="NCBI Taxonomy" id="28930"/>
    <lineage>
        <taxon>Eukaryota</taxon>
        <taxon>Viridiplantae</taxon>
        <taxon>Streptophyta</taxon>
        <taxon>Embryophyta</taxon>
        <taxon>Tracheophyta</taxon>
        <taxon>Spermatophyta</taxon>
        <taxon>Magnoliopsida</taxon>
        <taxon>eudicotyledons</taxon>
        <taxon>Gunneridae</taxon>
        <taxon>Pentapetalae</taxon>
        <taxon>rosids</taxon>
        <taxon>fabids</taxon>
        <taxon>Fagales</taxon>
        <taxon>Fagaceae</taxon>
        <taxon>Fagus</taxon>
    </lineage>
</organism>
<dbReference type="EC" id="3.2.2.6" evidence="1"/>
<dbReference type="Pfam" id="PF01582">
    <property type="entry name" value="TIR"/>
    <property type="match status" value="1"/>
</dbReference>
<evidence type="ECO:0000259" key="5">
    <source>
        <dbReference type="PROSITE" id="PS50104"/>
    </source>
</evidence>
<dbReference type="EMBL" id="OIVN01000095">
    <property type="protein sequence ID" value="SPC74170.1"/>
    <property type="molecule type" value="Genomic_DNA"/>
</dbReference>
<dbReference type="SMART" id="SM00255">
    <property type="entry name" value="TIR"/>
    <property type="match status" value="1"/>
</dbReference>
<keyword evidence="2" id="KW-0378">Hydrolase</keyword>
<evidence type="ECO:0000256" key="4">
    <source>
        <dbReference type="ARBA" id="ARBA00047304"/>
    </source>
</evidence>
<evidence type="ECO:0000256" key="2">
    <source>
        <dbReference type="ARBA" id="ARBA00022801"/>
    </source>
</evidence>
<evidence type="ECO:0000313" key="6">
    <source>
        <dbReference type="EMBL" id="SPC74170.1"/>
    </source>
</evidence>
<dbReference type="SUPFAM" id="SSF52200">
    <property type="entry name" value="Toll/Interleukin receptor TIR domain"/>
    <property type="match status" value="1"/>
</dbReference>
<dbReference type="FunFam" id="3.40.50.10140:FF:000007">
    <property type="entry name" value="Disease resistance protein (TIR-NBS-LRR class)"/>
    <property type="match status" value="1"/>
</dbReference>
<keyword evidence="3" id="KW-0520">NAD</keyword>
<evidence type="ECO:0000256" key="3">
    <source>
        <dbReference type="ARBA" id="ARBA00023027"/>
    </source>
</evidence>
<protein>
    <recommendedName>
        <fullName evidence="1">ADP-ribosyl cyclase/cyclic ADP-ribose hydrolase</fullName>
        <ecNumber evidence="1">3.2.2.6</ecNumber>
    </recommendedName>
</protein>
<gene>
    <name evidence="6" type="ORF">FSB_LOCUS2052</name>
</gene>
<dbReference type="GO" id="GO:0061809">
    <property type="term" value="F:NAD+ nucleosidase activity, cyclic ADP-ribose generating"/>
    <property type="evidence" value="ECO:0007669"/>
    <property type="project" value="UniProtKB-EC"/>
</dbReference>
<dbReference type="InterPro" id="IPR000157">
    <property type="entry name" value="TIR_dom"/>
</dbReference>
<dbReference type="AlphaFoldDB" id="A0A2N9EHL0"/>
<dbReference type="InterPro" id="IPR035897">
    <property type="entry name" value="Toll_tir_struct_dom_sf"/>
</dbReference>
<accession>A0A2N9EHL0</accession>
<proteinExistence type="predicted"/>
<dbReference type="Gene3D" id="3.40.50.10140">
    <property type="entry name" value="Toll/interleukin-1 receptor homology (TIR) domain"/>
    <property type="match status" value="1"/>
</dbReference>
<name>A0A2N9EHL0_FAGSY</name>